<dbReference type="GO" id="GO:0005737">
    <property type="term" value="C:cytoplasm"/>
    <property type="evidence" value="ECO:0007669"/>
    <property type="project" value="TreeGrafter"/>
</dbReference>
<dbReference type="NCBIfam" id="TIGR01383">
    <property type="entry name" value="not_thiJ"/>
    <property type="match status" value="1"/>
</dbReference>
<dbReference type="Proteomes" id="UP000391834">
    <property type="component" value="Unassembled WGS sequence"/>
</dbReference>
<dbReference type="Gene3D" id="3.40.50.880">
    <property type="match status" value="1"/>
</dbReference>
<sequence>MTNIAVHLAEGFEEIEAISIIDVLRRARFDVSTVSLTGKKEVKGSHSIPVVADKLFEEVNYDDIEMIVLPGGMPGARHLNEHEGLKKQIKAFAAEDKPLGAICAAPLVFGELGLLEGKKAVCYPGFEKYLKGATILKEPTLQCENIIMGRGAGVAIKFALKIVEYLEDKKVAEKLAEAMLVE</sequence>
<accession>A0A5M4B3N3</accession>
<evidence type="ECO:0000259" key="1">
    <source>
        <dbReference type="Pfam" id="PF01965"/>
    </source>
</evidence>
<proteinExistence type="predicted"/>
<dbReference type="EMBL" id="BLAX01000001">
    <property type="protein sequence ID" value="GET34765.1"/>
    <property type="molecule type" value="Genomic_DNA"/>
</dbReference>
<dbReference type="InterPro" id="IPR006287">
    <property type="entry name" value="DJ-1"/>
</dbReference>
<keyword evidence="3" id="KW-1185">Reference proteome</keyword>
<evidence type="ECO:0000313" key="3">
    <source>
        <dbReference type="Proteomes" id="UP000391834"/>
    </source>
</evidence>
<organism evidence="2 3">
    <name type="scientific">Prolixibacter bellariivorans</name>
    <dbReference type="NCBI Taxonomy" id="314319"/>
    <lineage>
        <taxon>Bacteria</taxon>
        <taxon>Pseudomonadati</taxon>
        <taxon>Bacteroidota</taxon>
        <taxon>Bacteroidia</taxon>
        <taxon>Marinilabiliales</taxon>
        <taxon>Prolixibacteraceae</taxon>
        <taxon>Prolixibacter</taxon>
    </lineage>
</organism>
<protein>
    <submittedName>
        <fullName evidence="2">Thiazole biosynthesis protein ThiJ</fullName>
    </submittedName>
</protein>
<dbReference type="InterPro" id="IPR029062">
    <property type="entry name" value="Class_I_gatase-like"/>
</dbReference>
<dbReference type="PANTHER" id="PTHR48094">
    <property type="entry name" value="PROTEIN/NUCLEIC ACID DEGLYCASE DJ-1-RELATED"/>
    <property type="match status" value="1"/>
</dbReference>
<feature type="domain" description="DJ-1/PfpI" evidence="1">
    <location>
        <begin position="4"/>
        <end position="164"/>
    </location>
</feature>
<evidence type="ECO:0000313" key="2">
    <source>
        <dbReference type="EMBL" id="GET34765.1"/>
    </source>
</evidence>
<dbReference type="Pfam" id="PF01965">
    <property type="entry name" value="DJ-1_PfpI"/>
    <property type="match status" value="1"/>
</dbReference>
<reference evidence="2 3" key="1">
    <citation type="submission" date="2019-10" db="EMBL/GenBank/DDBJ databases">
        <title>Prolixibacter strains distinguished by the presence of nitrate reductase genes were adept at nitrate-dependent anaerobic corrosion of metallic iron and carbon steel.</title>
        <authorList>
            <person name="Iino T."/>
            <person name="Shono N."/>
            <person name="Ito K."/>
            <person name="Nakamura R."/>
            <person name="Sueoka K."/>
            <person name="Harayama S."/>
            <person name="Ohkuma M."/>
        </authorList>
    </citation>
    <scope>NUCLEOTIDE SEQUENCE [LARGE SCALE GENOMIC DNA]</scope>
    <source>
        <strain evidence="2 3">JCM 13498</strain>
    </source>
</reference>
<dbReference type="InterPro" id="IPR002818">
    <property type="entry name" value="DJ-1/PfpI"/>
</dbReference>
<dbReference type="RefSeq" id="WP_025865618.1">
    <property type="nucleotide sequence ID" value="NZ_BLAX01000001.1"/>
</dbReference>
<dbReference type="SUPFAM" id="SSF52317">
    <property type="entry name" value="Class I glutamine amidotransferase-like"/>
    <property type="match status" value="1"/>
</dbReference>
<dbReference type="InterPro" id="IPR050325">
    <property type="entry name" value="Prot/Nucl_acid_deglycase"/>
</dbReference>
<gene>
    <name evidence="2" type="ORF">PbJCM13498_36280</name>
</gene>
<dbReference type="OrthoDB" id="9792284at2"/>
<dbReference type="CDD" id="cd03135">
    <property type="entry name" value="GATase1_DJ-1"/>
    <property type="match status" value="1"/>
</dbReference>
<dbReference type="AlphaFoldDB" id="A0A5M4B3N3"/>
<comment type="caution">
    <text evidence="2">The sequence shown here is derived from an EMBL/GenBank/DDBJ whole genome shotgun (WGS) entry which is preliminary data.</text>
</comment>
<dbReference type="PANTHER" id="PTHR48094:SF12">
    <property type="entry name" value="PARKINSON DISEASE PROTEIN 7 HOMOLOG"/>
    <property type="match status" value="1"/>
</dbReference>
<name>A0A5M4B3N3_9BACT</name>